<comment type="caution">
    <text evidence="1">The sequence shown here is derived from an EMBL/GenBank/DDBJ whole genome shotgun (WGS) entry which is preliminary data.</text>
</comment>
<accession>A0AAE0M8Y2</accession>
<evidence type="ECO:0000313" key="1">
    <source>
        <dbReference type="EMBL" id="KAK3323285.1"/>
    </source>
</evidence>
<reference evidence="1" key="1">
    <citation type="journal article" date="2023" name="Mol. Phylogenet. Evol.">
        <title>Genome-scale phylogeny and comparative genomics of the fungal order Sordariales.</title>
        <authorList>
            <person name="Hensen N."/>
            <person name="Bonometti L."/>
            <person name="Westerberg I."/>
            <person name="Brannstrom I.O."/>
            <person name="Guillou S."/>
            <person name="Cros-Aarteil S."/>
            <person name="Calhoun S."/>
            <person name="Haridas S."/>
            <person name="Kuo A."/>
            <person name="Mondo S."/>
            <person name="Pangilinan J."/>
            <person name="Riley R."/>
            <person name="LaButti K."/>
            <person name="Andreopoulos B."/>
            <person name="Lipzen A."/>
            <person name="Chen C."/>
            <person name="Yan M."/>
            <person name="Daum C."/>
            <person name="Ng V."/>
            <person name="Clum A."/>
            <person name="Steindorff A."/>
            <person name="Ohm R.A."/>
            <person name="Martin F."/>
            <person name="Silar P."/>
            <person name="Natvig D.O."/>
            <person name="Lalanne C."/>
            <person name="Gautier V."/>
            <person name="Ament-Velasquez S.L."/>
            <person name="Kruys A."/>
            <person name="Hutchinson M.I."/>
            <person name="Powell A.J."/>
            <person name="Barry K."/>
            <person name="Miller A.N."/>
            <person name="Grigoriev I.V."/>
            <person name="Debuchy R."/>
            <person name="Gladieux P."/>
            <person name="Hiltunen Thoren M."/>
            <person name="Johannesson H."/>
        </authorList>
    </citation>
    <scope>NUCLEOTIDE SEQUENCE</scope>
    <source>
        <strain evidence="1">SMH4131-1</strain>
    </source>
</reference>
<keyword evidence="2" id="KW-1185">Reference proteome</keyword>
<reference evidence="1" key="2">
    <citation type="submission" date="2023-06" db="EMBL/GenBank/DDBJ databases">
        <authorList>
            <consortium name="Lawrence Berkeley National Laboratory"/>
            <person name="Haridas S."/>
            <person name="Hensen N."/>
            <person name="Bonometti L."/>
            <person name="Westerberg I."/>
            <person name="Brannstrom I.O."/>
            <person name="Guillou S."/>
            <person name="Cros-Aarteil S."/>
            <person name="Calhoun S."/>
            <person name="Kuo A."/>
            <person name="Mondo S."/>
            <person name="Pangilinan J."/>
            <person name="Riley R."/>
            <person name="Labutti K."/>
            <person name="Andreopoulos B."/>
            <person name="Lipzen A."/>
            <person name="Chen C."/>
            <person name="Yanf M."/>
            <person name="Daum C."/>
            <person name="Ng V."/>
            <person name="Clum A."/>
            <person name="Steindorff A."/>
            <person name="Ohm R."/>
            <person name="Martin F."/>
            <person name="Silar P."/>
            <person name="Natvig D."/>
            <person name="Lalanne C."/>
            <person name="Gautier V."/>
            <person name="Ament-Velasquez S.L."/>
            <person name="Kruys A."/>
            <person name="Hutchinson M.I."/>
            <person name="Powell A.J."/>
            <person name="Barry K."/>
            <person name="Miller A.N."/>
            <person name="Grigoriev I.V."/>
            <person name="Debuchy R."/>
            <person name="Gladieux P."/>
            <person name="Thoren M.H."/>
            <person name="Johannesson H."/>
        </authorList>
    </citation>
    <scope>NUCLEOTIDE SEQUENCE</scope>
    <source>
        <strain evidence="1">SMH4131-1</strain>
    </source>
</reference>
<dbReference type="AlphaFoldDB" id="A0AAE0M8Y2"/>
<proteinExistence type="predicted"/>
<gene>
    <name evidence="1" type="ORF">B0T19DRAFT_401621</name>
</gene>
<dbReference type="Proteomes" id="UP001286456">
    <property type="component" value="Unassembled WGS sequence"/>
</dbReference>
<protein>
    <recommendedName>
        <fullName evidence="3">F-box domain-containing protein</fullName>
    </recommendedName>
</protein>
<evidence type="ECO:0008006" key="3">
    <source>
        <dbReference type="Google" id="ProtNLM"/>
    </source>
</evidence>
<name>A0AAE0M8Y2_9PEZI</name>
<organism evidence="1 2">
    <name type="scientific">Cercophora scortea</name>
    <dbReference type="NCBI Taxonomy" id="314031"/>
    <lineage>
        <taxon>Eukaryota</taxon>
        <taxon>Fungi</taxon>
        <taxon>Dikarya</taxon>
        <taxon>Ascomycota</taxon>
        <taxon>Pezizomycotina</taxon>
        <taxon>Sordariomycetes</taxon>
        <taxon>Sordariomycetidae</taxon>
        <taxon>Sordariales</taxon>
        <taxon>Lasiosphaeriaceae</taxon>
        <taxon>Cercophora</taxon>
    </lineage>
</organism>
<evidence type="ECO:0000313" key="2">
    <source>
        <dbReference type="Proteomes" id="UP001286456"/>
    </source>
</evidence>
<sequence>MPPQGTAAMRSGSLTLADLPGEIHLELFKHLEPWTGGADMFGGMDPQQIRAKRAAIAMLCLVSKQFNQVATPQLYRNITLSNYQQIILLMRTLCRQKELSKNVRYLFLPASFKGETDGPGWEMPTWTVGQRPPQDSEHPLSPLIDYMSEHYVHAHDCPTKSWIALKARTLLELPRTSNTPLLVDGLRQTILYLLLIRVPALQHLHLYVPPGRRSNVNVITSSAPTVFLDSLRPSPSPTDQEGATPNGVRQPAFRHDFSPHLSELTFDLGGPVAMGPSNYRRTVHPAWHELMALPSITKINLIGVGGSWFFGTSGAIPRNGEVLRRQLELTNLRIMKFCVGDFANTTELGNLFKLAHRLETLLLYRPVRVSTRSFLTEPAGPHLNLSVDLLPLRSTLKSLNLQLMLPRKQHDCSTNTCRVFGSFTKWSRLKHLTVNLQALVGDLVAPGPIAEVDFWNMFPPSLKRLDIYGWLPRRSEVAPIYESPVTFEPLCEAFAKLRLQDASPTTHNSATDAWNATTSTLSSCNNGRLLNQYQEGLLLFFRRLMREVAMKPGMELRVIRYHLIEKSALDTSTISEIKAEFARCGVRFSMHRTRVIVKASTAR</sequence>
<dbReference type="EMBL" id="JAUEPO010000004">
    <property type="protein sequence ID" value="KAK3323285.1"/>
    <property type="molecule type" value="Genomic_DNA"/>
</dbReference>